<accession>A0A552WZ66</accession>
<dbReference type="EMBL" id="VJXR01000001">
    <property type="protein sequence ID" value="TRW47623.1"/>
    <property type="molecule type" value="Genomic_DNA"/>
</dbReference>
<dbReference type="GO" id="GO:0000976">
    <property type="term" value="F:transcription cis-regulatory region binding"/>
    <property type="evidence" value="ECO:0007669"/>
    <property type="project" value="TreeGrafter"/>
</dbReference>
<evidence type="ECO:0000256" key="2">
    <source>
        <dbReference type="ARBA" id="ARBA00023125"/>
    </source>
</evidence>
<evidence type="ECO:0000313" key="7">
    <source>
        <dbReference type="Proteomes" id="UP000318693"/>
    </source>
</evidence>
<dbReference type="Pfam" id="PF00440">
    <property type="entry name" value="TetR_N"/>
    <property type="match status" value="1"/>
</dbReference>
<name>A0A552WZ66_9MICO</name>
<evidence type="ECO:0000259" key="5">
    <source>
        <dbReference type="PROSITE" id="PS50977"/>
    </source>
</evidence>
<protein>
    <submittedName>
        <fullName evidence="6">TetR/AcrR family transcriptional regulator</fullName>
    </submittedName>
</protein>
<keyword evidence="3" id="KW-0804">Transcription</keyword>
<evidence type="ECO:0000313" key="6">
    <source>
        <dbReference type="EMBL" id="TRW47623.1"/>
    </source>
</evidence>
<keyword evidence="1" id="KW-0805">Transcription regulation</keyword>
<dbReference type="InterPro" id="IPR009057">
    <property type="entry name" value="Homeodomain-like_sf"/>
</dbReference>
<dbReference type="GO" id="GO:0003700">
    <property type="term" value="F:DNA-binding transcription factor activity"/>
    <property type="evidence" value="ECO:0007669"/>
    <property type="project" value="TreeGrafter"/>
</dbReference>
<dbReference type="PANTHER" id="PTHR30055">
    <property type="entry name" value="HTH-TYPE TRANSCRIPTIONAL REGULATOR RUTR"/>
    <property type="match status" value="1"/>
</dbReference>
<dbReference type="InterPro" id="IPR050109">
    <property type="entry name" value="HTH-type_TetR-like_transc_reg"/>
</dbReference>
<keyword evidence="7" id="KW-1185">Reference proteome</keyword>
<dbReference type="Proteomes" id="UP000318693">
    <property type="component" value="Unassembled WGS sequence"/>
</dbReference>
<dbReference type="Gene3D" id="1.10.357.10">
    <property type="entry name" value="Tetracycline Repressor, domain 2"/>
    <property type="match status" value="1"/>
</dbReference>
<evidence type="ECO:0000256" key="3">
    <source>
        <dbReference type="ARBA" id="ARBA00023163"/>
    </source>
</evidence>
<evidence type="ECO:0000256" key="4">
    <source>
        <dbReference type="PROSITE-ProRule" id="PRU00335"/>
    </source>
</evidence>
<gene>
    <name evidence="6" type="ORF">FJ693_00510</name>
</gene>
<proteinExistence type="predicted"/>
<feature type="DNA-binding region" description="H-T-H motif" evidence="4">
    <location>
        <begin position="41"/>
        <end position="60"/>
    </location>
</feature>
<dbReference type="PANTHER" id="PTHR30055:SF234">
    <property type="entry name" value="HTH-TYPE TRANSCRIPTIONAL REGULATOR BETI"/>
    <property type="match status" value="1"/>
</dbReference>
<feature type="domain" description="HTH tetR-type" evidence="5">
    <location>
        <begin position="18"/>
        <end position="78"/>
    </location>
</feature>
<dbReference type="PROSITE" id="PS50977">
    <property type="entry name" value="HTH_TETR_2"/>
    <property type="match status" value="1"/>
</dbReference>
<organism evidence="6 7">
    <name type="scientific">Georgenia yuyongxinii</name>
    <dbReference type="NCBI Taxonomy" id="2589797"/>
    <lineage>
        <taxon>Bacteria</taxon>
        <taxon>Bacillati</taxon>
        <taxon>Actinomycetota</taxon>
        <taxon>Actinomycetes</taxon>
        <taxon>Micrococcales</taxon>
        <taxon>Bogoriellaceae</taxon>
        <taxon>Georgenia</taxon>
    </lineage>
</organism>
<dbReference type="AlphaFoldDB" id="A0A552WZ66"/>
<dbReference type="SUPFAM" id="SSF46689">
    <property type="entry name" value="Homeodomain-like"/>
    <property type="match status" value="1"/>
</dbReference>
<comment type="caution">
    <text evidence="6">The sequence shown here is derived from an EMBL/GenBank/DDBJ whole genome shotgun (WGS) entry which is preliminary data.</text>
</comment>
<sequence length="211" mass="23968">MHTVDGVTGTRRRRADAELTRQSIFRATNLLVQERHGLDFKLADVAEAAGIGAATVYRHFNSVHELCVELHRSIYDELSADFERITAESTGLRRFLSVCDHWVTSSVDWGAVAAYVRRGEGYLQQLRRGDPLVERFHASLDTAVRGLVAEGIVPEQDHDYAIMMWITMFDERAIFDLRATLGWTDERIARTLARHVLAVLTTDVEHYTARL</sequence>
<evidence type="ECO:0000256" key="1">
    <source>
        <dbReference type="ARBA" id="ARBA00023015"/>
    </source>
</evidence>
<dbReference type="InterPro" id="IPR001647">
    <property type="entry name" value="HTH_TetR"/>
</dbReference>
<keyword evidence="2 4" id="KW-0238">DNA-binding</keyword>
<reference evidence="6 7" key="1">
    <citation type="submission" date="2019-07" db="EMBL/GenBank/DDBJ databases">
        <title>Georgenia wutianyii sp. nov. and Georgenia *** sp. nov. isolated from plateau pika (Ochotona curzoniae) in the Qinghai-Tibet plateau of China.</title>
        <authorList>
            <person name="Tian Z."/>
        </authorList>
    </citation>
    <scope>NUCLEOTIDE SEQUENCE [LARGE SCALE GENOMIC DNA]</scope>
    <source>
        <strain evidence="6 7">Z446</strain>
    </source>
</reference>